<dbReference type="Gene3D" id="3.30.40.10">
    <property type="entry name" value="Zinc/RING finger domain, C3HC4 (zinc finger)"/>
    <property type="match status" value="1"/>
</dbReference>
<evidence type="ECO:0000313" key="11">
    <source>
        <dbReference type="Proteomes" id="UP000639772"/>
    </source>
</evidence>
<feature type="domain" description="PHD-type" evidence="7">
    <location>
        <begin position="437"/>
        <end position="488"/>
    </location>
</feature>
<evidence type="ECO:0000256" key="3">
    <source>
        <dbReference type="ARBA" id="ARBA00022833"/>
    </source>
</evidence>
<dbReference type="GO" id="GO:0140566">
    <property type="term" value="F:histone reader activity"/>
    <property type="evidence" value="ECO:0007669"/>
    <property type="project" value="InterPro"/>
</dbReference>
<dbReference type="InterPro" id="IPR001965">
    <property type="entry name" value="Znf_PHD"/>
</dbReference>
<dbReference type="SUPFAM" id="SSF57903">
    <property type="entry name" value="FYVE/PHD zinc finger"/>
    <property type="match status" value="1"/>
</dbReference>
<dbReference type="InterPro" id="IPR013083">
    <property type="entry name" value="Znf_RING/FYVE/PHD"/>
</dbReference>
<evidence type="ECO:0000256" key="2">
    <source>
        <dbReference type="ARBA" id="ARBA00022771"/>
    </source>
</evidence>
<comment type="caution">
    <text evidence="8">The sequence shown here is derived from an EMBL/GenBank/DDBJ whole genome shotgun (WGS) entry which is preliminary data.</text>
</comment>
<evidence type="ECO:0000256" key="4">
    <source>
        <dbReference type="ARBA" id="ARBA00023015"/>
    </source>
</evidence>
<dbReference type="Proteomes" id="UP000636800">
    <property type="component" value="Chromosome 11"/>
</dbReference>
<organism evidence="8 10">
    <name type="scientific">Vanilla planifolia</name>
    <name type="common">Vanilla</name>
    <dbReference type="NCBI Taxonomy" id="51239"/>
    <lineage>
        <taxon>Eukaryota</taxon>
        <taxon>Viridiplantae</taxon>
        <taxon>Streptophyta</taxon>
        <taxon>Embryophyta</taxon>
        <taxon>Tracheophyta</taxon>
        <taxon>Spermatophyta</taxon>
        <taxon>Magnoliopsida</taxon>
        <taxon>Liliopsida</taxon>
        <taxon>Asparagales</taxon>
        <taxon>Orchidaceae</taxon>
        <taxon>Vanilloideae</taxon>
        <taxon>Vanilleae</taxon>
        <taxon>Vanilla</taxon>
    </lineage>
</organism>
<gene>
    <name evidence="9" type="ORF">HPP92_020559</name>
    <name evidence="8" type="ORF">HPP92_020960</name>
</gene>
<evidence type="ECO:0000256" key="6">
    <source>
        <dbReference type="PROSITE-ProRule" id="PRU00146"/>
    </source>
</evidence>
<evidence type="ECO:0000256" key="5">
    <source>
        <dbReference type="ARBA" id="ARBA00023163"/>
    </source>
</evidence>
<keyword evidence="10" id="KW-1185">Reference proteome</keyword>
<dbReference type="InterPro" id="IPR019787">
    <property type="entry name" value="Znf_PHD-finger"/>
</dbReference>
<dbReference type="Proteomes" id="UP000639772">
    <property type="component" value="Chromosome 11"/>
</dbReference>
<dbReference type="PROSITE" id="PS50016">
    <property type="entry name" value="ZF_PHD_2"/>
    <property type="match status" value="1"/>
</dbReference>
<keyword evidence="4" id="KW-0805">Transcription regulation</keyword>
<keyword evidence="2 6" id="KW-0863">Zinc-finger</keyword>
<dbReference type="PANTHER" id="PTHR33304">
    <property type="match status" value="1"/>
</dbReference>
<proteinExistence type="predicted"/>
<accession>A0A835PX84</accession>
<keyword evidence="1" id="KW-0479">Metal-binding</keyword>
<dbReference type="GO" id="GO:0034244">
    <property type="term" value="P:negative regulation of transcription elongation by RNA polymerase II"/>
    <property type="evidence" value="ECO:0007669"/>
    <property type="project" value="InterPro"/>
</dbReference>
<evidence type="ECO:0000313" key="10">
    <source>
        <dbReference type="Proteomes" id="UP000636800"/>
    </source>
</evidence>
<evidence type="ECO:0000313" key="8">
    <source>
        <dbReference type="EMBL" id="KAG0460663.1"/>
    </source>
</evidence>
<keyword evidence="3" id="KW-0862">Zinc</keyword>
<dbReference type="AlphaFoldDB" id="A0A835PX84"/>
<dbReference type="GO" id="GO:0008270">
    <property type="term" value="F:zinc ion binding"/>
    <property type="evidence" value="ECO:0007669"/>
    <property type="project" value="UniProtKB-KW"/>
</dbReference>
<evidence type="ECO:0000313" key="9">
    <source>
        <dbReference type="EMBL" id="KAG0462083.1"/>
    </source>
</evidence>
<reference evidence="10 11" key="1">
    <citation type="journal article" date="2020" name="Nat. Food">
        <title>A phased Vanilla planifolia genome enables genetic improvement of flavour and production.</title>
        <authorList>
            <person name="Hasing T."/>
            <person name="Tang H."/>
            <person name="Brym M."/>
            <person name="Khazi F."/>
            <person name="Huang T."/>
            <person name="Chambers A.H."/>
        </authorList>
    </citation>
    <scope>NUCLEOTIDE SEQUENCE [LARGE SCALE GENOMIC DNA]</scope>
    <source>
        <tissue evidence="8">Leaf</tissue>
    </source>
</reference>
<keyword evidence="5" id="KW-0804">Transcription</keyword>
<dbReference type="OrthoDB" id="787137at2759"/>
<dbReference type="InterPro" id="IPR011011">
    <property type="entry name" value="Znf_FYVE_PHD"/>
</dbReference>
<name>A0A835PX84_VANPL</name>
<dbReference type="SMART" id="SM00249">
    <property type="entry name" value="PHD"/>
    <property type="match status" value="1"/>
</dbReference>
<evidence type="ECO:0000256" key="1">
    <source>
        <dbReference type="ARBA" id="ARBA00022723"/>
    </source>
</evidence>
<dbReference type="PANTHER" id="PTHR33304:SF9">
    <property type="entry name" value="RING_FYVE_PHD ZINC FINGER SUPERFAMILY PROTEIN"/>
    <property type="match status" value="1"/>
</dbReference>
<dbReference type="EMBL" id="JADCNM010000011">
    <property type="protein sequence ID" value="KAG0462083.1"/>
    <property type="molecule type" value="Genomic_DNA"/>
</dbReference>
<sequence>MVLLDGISNGFGHLVEKDTTLVEKKFIFPRDMRVESGTCNVCSAPCSSCMHYGLSLSAVDSISESGFSSSLCTRKKSKSSFFNVDSMPISKVRICDDLHNAETSNFLSTGSSHESYSEIAESKTNLRVSIANEVLSSRKIFEQRSCMRKSDQDCTTLCVHLSSDMCQRFHPGLGEEHCESECHGDSILLPCGGTDAKITTRDGMVDIKEEDIACSNVAISSSMKVNSPAVPGRGFQECETGENHWNSSGSNASINASSLDSSSYSASGCSGASVKPQNPLCRNDVSSKICSLHSMSQAETSPCLNYGSKDIQGIVNLQPKEEITAFSEVDTVESSLASLPCRSFSEHRSNSFTNHEDQKSMLFSSRNSNIDDLCKESINDTDLHKQLDNNLKGSNAHEPFKKDDAVLSAPKSQDDRLQPVLVSEVGPSESDVVLYDVKVCDICGDAGREDLLATCSRCNDGAEHTYCMWEKMDKVPEGDWLCEECKIKTENWNADQSDAASVRLKPMCPNEINHDSVSTFIPRKRQKLVERTAGLDVQGRSNGLQRPNTLTRRQVNHLQETKSLDVCRSAEITSPMKKPILSSQASLKIRDSGKLKTAVPAPLPEVSEAISLKNFL</sequence>
<dbReference type="InterPro" id="IPR049914">
    <property type="entry name" value="PHD1-3/5-6"/>
</dbReference>
<protein>
    <recommendedName>
        <fullName evidence="7">PHD-type domain-containing protein</fullName>
    </recommendedName>
</protein>
<dbReference type="EMBL" id="JADCNL010000011">
    <property type="protein sequence ID" value="KAG0460663.1"/>
    <property type="molecule type" value="Genomic_DNA"/>
</dbReference>
<evidence type="ECO:0000259" key="7">
    <source>
        <dbReference type="PROSITE" id="PS50016"/>
    </source>
</evidence>